<dbReference type="InterPro" id="IPR003010">
    <property type="entry name" value="C-N_Hydrolase"/>
</dbReference>
<dbReference type="EC" id="6.3.5.1" evidence="3"/>
<dbReference type="PROSITE" id="PS50263">
    <property type="entry name" value="CN_HYDROLASE"/>
    <property type="match status" value="1"/>
</dbReference>
<dbReference type="EMBL" id="CAKLPY010000001">
    <property type="protein sequence ID" value="CAH0995561.1"/>
    <property type="molecule type" value="Genomic_DNA"/>
</dbReference>
<evidence type="ECO:0000256" key="1">
    <source>
        <dbReference type="ARBA" id="ARBA00022801"/>
    </source>
</evidence>
<dbReference type="SUPFAM" id="SSF56317">
    <property type="entry name" value="Carbon-nitrogen hydrolase"/>
    <property type="match status" value="1"/>
</dbReference>
<dbReference type="PANTHER" id="PTHR43674">
    <property type="entry name" value="NITRILASE C965.09-RELATED"/>
    <property type="match status" value="1"/>
</dbReference>
<comment type="caution">
    <text evidence="3">The sequence shown here is derived from an EMBL/GenBank/DDBJ whole genome shotgun (WGS) entry which is preliminary data.</text>
</comment>
<dbReference type="Proteomes" id="UP000837932">
    <property type="component" value="Unassembled WGS sequence"/>
</dbReference>
<evidence type="ECO:0000313" key="3">
    <source>
        <dbReference type="EMBL" id="CAH0995561.1"/>
    </source>
</evidence>
<protein>
    <submittedName>
        <fullName evidence="3">Glutamine-dependent NAD(+) synthetase</fullName>
        <ecNumber evidence="3">6.3.5.1</ecNumber>
    </submittedName>
</protein>
<accession>A0ABM9AP11</accession>
<dbReference type="GO" id="GO:0003952">
    <property type="term" value="F:NAD+ synthase (glutamine-hydrolyzing) activity"/>
    <property type="evidence" value="ECO:0007669"/>
    <property type="project" value="UniProtKB-EC"/>
</dbReference>
<reference evidence="3" key="1">
    <citation type="submission" date="2021-12" db="EMBL/GenBank/DDBJ databases">
        <authorList>
            <person name="Rodrigo-Torres L."/>
            <person name="Arahal R. D."/>
            <person name="Lucena T."/>
        </authorList>
    </citation>
    <scope>NUCLEOTIDE SEQUENCE</scope>
    <source>
        <strain evidence="3">CECT 8858</strain>
    </source>
</reference>
<dbReference type="Gene3D" id="3.60.110.10">
    <property type="entry name" value="Carbon-nitrogen hydrolase"/>
    <property type="match status" value="1"/>
</dbReference>
<sequence length="240" mass="26837">MKLCVAQTRPIKGDIEKNIQNHLRLIELAVSNHVETIIFPELSLTGYEPTLAKDLATNQHDNRFEIFQKISNSNAIRIAVGIPTKYEEKIHISLVIFQPNEEVRLYSKKFLHADEEPFFTSGQSLTNFIGNEIALAICYELSVAAHIEKSFSDGAKIYIASVAKSKDGVEKAFKSLSEIAKKYELTVLMSNCLGKNDDFVSSGNSAIWNNKGELLAHLNDADEGILIYDTETKMITEIVI</sequence>
<dbReference type="InterPro" id="IPR050345">
    <property type="entry name" value="Aliph_Amidase/BUP"/>
</dbReference>
<dbReference type="CDD" id="cd07197">
    <property type="entry name" value="nitrilase"/>
    <property type="match status" value="1"/>
</dbReference>
<dbReference type="InterPro" id="IPR036526">
    <property type="entry name" value="C-N_Hydrolase_sf"/>
</dbReference>
<organism evidence="3 4">
    <name type="scientific">Emticicia aquatica</name>
    <dbReference type="NCBI Taxonomy" id="1681835"/>
    <lineage>
        <taxon>Bacteria</taxon>
        <taxon>Pseudomonadati</taxon>
        <taxon>Bacteroidota</taxon>
        <taxon>Cytophagia</taxon>
        <taxon>Cytophagales</taxon>
        <taxon>Leadbetterellaceae</taxon>
        <taxon>Emticicia</taxon>
    </lineage>
</organism>
<gene>
    <name evidence="3" type="primary">nadE_2</name>
    <name evidence="3" type="ORF">EMA8858_01684</name>
</gene>
<proteinExistence type="predicted"/>
<dbReference type="Pfam" id="PF00795">
    <property type="entry name" value="CN_hydrolase"/>
    <property type="match status" value="1"/>
</dbReference>
<dbReference type="RefSeq" id="WP_238806110.1">
    <property type="nucleotide sequence ID" value="NZ_CAKLPY010000001.1"/>
</dbReference>
<name>A0ABM9AP11_9BACT</name>
<keyword evidence="1" id="KW-0378">Hydrolase</keyword>
<dbReference type="PANTHER" id="PTHR43674:SF2">
    <property type="entry name" value="BETA-UREIDOPROPIONASE"/>
    <property type="match status" value="1"/>
</dbReference>
<feature type="domain" description="CN hydrolase" evidence="2">
    <location>
        <begin position="1"/>
        <end position="232"/>
    </location>
</feature>
<evidence type="ECO:0000313" key="4">
    <source>
        <dbReference type="Proteomes" id="UP000837932"/>
    </source>
</evidence>
<keyword evidence="3" id="KW-0436">Ligase</keyword>
<evidence type="ECO:0000259" key="2">
    <source>
        <dbReference type="PROSITE" id="PS50263"/>
    </source>
</evidence>
<keyword evidence="4" id="KW-1185">Reference proteome</keyword>